<evidence type="ECO:0000256" key="11">
    <source>
        <dbReference type="ARBA" id="ARBA00047836"/>
    </source>
</evidence>
<comment type="similarity">
    <text evidence="3 12 13">Belongs to the DapA family.</text>
</comment>
<comment type="caution">
    <text evidence="12">Was originally thought to be a dihydrodipicolinate synthase (DHDPS), catalyzing the condensation of (S)-aspartate-beta-semialdehyde [(S)-ASA] and pyruvate to dihydrodipicolinate (DHDP). However, it was shown in E.coli that the product of the enzymatic reaction is not dihydrodipicolinate but in fact (4S)-4-hydroxy-2,3,4,5-tetrahydro-(2S)-dipicolinic acid (HTPA), and that the consecutive dehydration reaction leading to DHDP is not spontaneous but catalyzed by DapB.</text>
</comment>
<comment type="subunit">
    <text evidence="12">Homotetramer; dimer of dimers.</text>
</comment>
<dbReference type="Proteomes" id="UP001081071">
    <property type="component" value="Unassembled WGS sequence"/>
</dbReference>
<protein>
    <recommendedName>
        <fullName evidence="4 12">4-hydroxy-tetrahydrodipicolinate synthase</fullName>
        <shortName evidence="12">HTPA synthase</shortName>
        <ecNumber evidence="4 12">4.3.3.7</ecNumber>
    </recommendedName>
</protein>
<dbReference type="SUPFAM" id="SSF51569">
    <property type="entry name" value="Aldolase"/>
    <property type="match status" value="1"/>
</dbReference>
<comment type="catalytic activity">
    <reaction evidence="11 12">
        <text>L-aspartate 4-semialdehyde + pyruvate = (2S,4S)-4-hydroxy-2,3,4,5-tetrahydrodipicolinate + H2O + H(+)</text>
        <dbReference type="Rhea" id="RHEA:34171"/>
        <dbReference type="ChEBI" id="CHEBI:15361"/>
        <dbReference type="ChEBI" id="CHEBI:15377"/>
        <dbReference type="ChEBI" id="CHEBI:15378"/>
        <dbReference type="ChEBI" id="CHEBI:67139"/>
        <dbReference type="ChEBI" id="CHEBI:537519"/>
        <dbReference type="EC" id="4.3.3.7"/>
    </reaction>
</comment>
<feature type="binding site" evidence="12">
    <location>
        <position position="55"/>
    </location>
    <ligand>
        <name>pyruvate</name>
        <dbReference type="ChEBI" id="CHEBI:15361"/>
    </ligand>
</feature>
<dbReference type="InterPro" id="IPR002220">
    <property type="entry name" value="DapA-like"/>
</dbReference>
<evidence type="ECO:0000256" key="10">
    <source>
        <dbReference type="ARBA" id="ARBA00023270"/>
    </source>
</evidence>
<evidence type="ECO:0000256" key="1">
    <source>
        <dbReference type="ARBA" id="ARBA00003294"/>
    </source>
</evidence>
<gene>
    <name evidence="12 14" type="primary">dapA</name>
    <name evidence="14" type="ORF">O4220_17865</name>
</gene>
<keyword evidence="8 12" id="KW-0457">Lysine biosynthesis</keyword>
<dbReference type="InterPro" id="IPR005263">
    <property type="entry name" value="DapA"/>
</dbReference>
<evidence type="ECO:0000256" key="7">
    <source>
        <dbReference type="ARBA" id="ARBA00022915"/>
    </source>
</evidence>
<dbReference type="GO" id="GO:0008840">
    <property type="term" value="F:4-hydroxy-tetrahydrodipicolinate synthase activity"/>
    <property type="evidence" value="ECO:0007669"/>
    <property type="project" value="UniProtKB-EC"/>
</dbReference>
<feature type="binding site" evidence="12">
    <location>
        <position position="211"/>
    </location>
    <ligand>
        <name>pyruvate</name>
        <dbReference type="ChEBI" id="CHEBI:15361"/>
    </ligand>
</feature>
<dbReference type="NCBIfam" id="TIGR00674">
    <property type="entry name" value="dapA"/>
    <property type="match status" value="1"/>
</dbReference>
<keyword evidence="7 12" id="KW-0220">Diaminopimelate biosynthesis</keyword>
<evidence type="ECO:0000256" key="3">
    <source>
        <dbReference type="ARBA" id="ARBA00007592"/>
    </source>
</evidence>
<dbReference type="RefSeq" id="WP_269606629.1">
    <property type="nucleotide sequence ID" value="NZ_JAPWIJ010000007.1"/>
</dbReference>
<keyword evidence="5 12" id="KW-0963">Cytoplasm</keyword>
<sequence length="314" mass="32593">MTITAPPASSVFGTNLVAMTTPMHRTGALHRHGVDALLTHLLSTGCDGVVVAGTTGEAPTLTSHEISELVTQTRDHSNHAFRVIAGVGTNDTAAGMDMARSAAAAGADALLISAPHYSRPTQAGIAAHIVDIAGAGGLPVMVYDVPARTGVAIEGSTLIELSRHPSIRAVKDAKGDLYEAMTVMAATELAYYCGIDELALPYLCCGATGLVSVTGNVVADRYAEMIEAVRTGDLERANAVQRSLLPLTDAVMRTTQGAIMAKAALVRIGVLSDATVRRPLLESSATDLRRLDEALCATGIDQESRSVGVPVRLA</sequence>
<evidence type="ECO:0000256" key="4">
    <source>
        <dbReference type="ARBA" id="ARBA00012086"/>
    </source>
</evidence>
<dbReference type="PIRSF" id="PIRSF001365">
    <property type="entry name" value="DHDPS"/>
    <property type="match status" value="1"/>
</dbReference>
<dbReference type="InterPro" id="IPR020625">
    <property type="entry name" value="Schiff_base-form_aldolases_AS"/>
</dbReference>
<evidence type="ECO:0000256" key="8">
    <source>
        <dbReference type="ARBA" id="ARBA00023154"/>
    </source>
</evidence>
<evidence type="ECO:0000256" key="6">
    <source>
        <dbReference type="ARBA" id="ARBA00022605"/>
    </source>
</evidence>
<organism evidence="14 15">
    <name type="scientific">Rhodococcus ruber</name>
    <dbReference type="NCBI Taxonomy" id="1830"/>
    <lineage>
        <taxon>Bacteria</taxon>
        <taxon>Bacillati</taxon>
        <taxon>Actinomycetota</taxon>
        <taxon>Actinomycetes</taxon>
        <taxon>Mycobacteriales</taxon>
        <taxon>Nocardiaceae</taxon>
        <taxon>Rhodococcus</taxon>
    </lineage>
</organism>
<dbReference type="HAMAP" id="MF_00418">
    <property type="entry name" value="DapA"/>
    <property type="match status" value="1"/>
</dbReference>
<evidence type="ECO:0000256" key="12">
    <source>
        <dbReference type="HAMAP-Rule" id="MF_00418"/>
    </source>
</evidence>
<comment type="subcellular location">
    <subcellularLocation>
        <location evidence="12">Cytoplasm</location>
    </subcellularLocation>
</comment>
<dbReference type="InterPro" id="IPR020624">
    <property type="entry name" value="Schiff_base-form_aldolases_CS"/>
</dbReference>
<dbReference type="PROSITE" id="PS00666">
    <property type="entry name" value="DHDPS_2"/>
    <property type="match status" value="1"/>
</dbReference>
<comment type="caution">
    <text evidence="14">The sequence shown here is derived from an EMBL/GenBank/DDBJ whole genome shotgun (WGS) entry which is preliminary data.</text>
</comment>
<dbReference type="Gene3D" id="3.20.20.70">
    <property type="entry name" value="Aldolase class I"/>
    <property type="match status" value="1"/>
</dbReference>
<dbReference type="PANTHER" id="PTHR12128:SF66">
    <property type="entry name" value="4-HYDROXY-2-OXOGLUTARATE ALDOLASE, MITOCHONDRIAL"/>
    <property type="match status" value="1"/>
</dbReference>
<keyword evidence="9 12" id="KW-0456">Lyase</keyword>
<evidence type="ECO:0000256" key="2">
    <source>
        <dbReference type="ARBA" id="ARBA00005120"/>
    </source>
</evidence>
<keyword evidence="15" id="KW-1185">Reference proteome</keyword>
<accession>A0ABT4MI85</accession>
<feature type="site" description="Part of a proton relay during catalysis" evidence="12">
    <location>
        <position position="117"/>
    </location>
</feature>
<dbReference type="EMBL" id="JAPWIJ010000007">
    <property type="protein sequence ID" value="MCZ4520384.1"/>
    <property type="molecule type" value="Genomic_DNA"/>
</dbReference>
<feature type="active site" description="Schiff-base intermediate with substrate" evidence="12">
    <location>
        <position position="171"/>
    </location>
</feature>
<keyword evidence="6 12" id="KW-0028">Amino-acid biosynthesis</keyword>
<reference evidence="14" key="1">
    <citation type="submission" date="2022-12" db="EMBL/GenBank/DDBJ databases">
        <authorList>
            <person name="Krivoruchko A.V."/>
            <person name="Elkin A."/>
        </authorList>
    </citation>
    <scope>NUCLEOTIDE SEQUENCE</scope>
    <source>
        <strain evidence="14">IEGM 1391</strain>
    </source>
</reference>
<dbReference type="EC" id="4.3.3.7" evidence="4 12"/>
<feature type="active site" description="Proton donor/acceptor" evidence="12">
    <location>
        <position position="143"/>
    </location>
</feature>
<comment type="pathway">
    <text evidence="2 12">Amino-acid biosynthesis; L-lysine biosynthesis via DAP pathway; (S)-tetrahydrodipicolinate from L-aspartate: step 3/4.</text>
</comment>
<dbReference type="PRINTS" id="PR00146">
    <property type="entry name" value="DHPICSNTHASE"/>
</dbReference>
<proteinExistence type="inferred from homology"/>
<evidence type="ECO:0000313" key="15">
    <source>
        <dbReference type="Proteomes" id="UP001081071"/>
    </source>
</evidence>
<feature type="site" description="Part of a proton relay during catalysis" evidence="12">
    <location>
        <position position="54"/>
    </location>
</feature>
<dbReference type="PANTHER" id="PTHR12128">
    <property type="entry name" value="DIHYDRODIPICOLINATE SYNTHASE"/>
    <property type="match status" value="1"/>
</dbReference>
<dbReference type="Pfam" id="PF00701">
    <property type="entry name" value="DHDPS"/>
    <property type="match status" value="1"/>
</dbReference>
<dbReference type="PROSITE" id="PS00665">
    <property type="entry name" value="DHDPS_1"/>
    <property type="match status" value="1"/>
</dbReference>
<name>A0ABT4MI85_9NOCA</name>
<comment type="function">
    <text evidence="1 12">Catalyzes the condensation of (S)-aspartate-beta-semialdehyde [(S)-ASA] and pyruvate to 4-hydroxy-tetrahydrodipicolinate (HTPA).</text>
</comment>
<dbReference type="InterPro" id="IPR013785">
    <property type="entry name" value="Aldolase_TIM"/>
</dbReference>
<evidence type="ECO:0000256" key="13">
    <source>
        <dbReference type="PIRNR" id="PIRNR001365"/>
    </source>
</evidence>
<evidence type="ECO:0000256" key="9">
    <source>
        <dbReference type="ARBA" id="ARBA00023239"/>
    </source>
</evidence>
<evidence type="ECO:0000256" key="5">
    <source>
        <dbReference type="ARBA" id="ARBA00022490"/>
    </source>
</evidence>
<evidence type="ECO:0000313" key="14">
    <source>
        <dbReference type="EMBL" id="MCZ4520384.1"/>
    </source>
</evidence>
<dbReference type="SMART" id="SM01130">
    <property type="entry name" value="DHDPS"/>
    <property type="match status" value="1"/>
</dbReference>
<keyword evidence="10 12" id="KW-0704">Schiff base</keyword>